<feature type="region of interest" description="Disordered" evidence="1">
    <location>
        <begin position="322"/>
        <end position="351"/>
    </location>
</feature>
<feature type="region of interest" description="Disordered" evidence="1">
    <location>
        <begin position="177"/>
        <end position="196"/>
    </location>
</feature>
<reference evidence="2" key="1">
    <citation type="submission" date="2020-07" db="EMBL/GenBank/DDBJ databases">
        <title>Multicomponent nature underlies the extraordinary mechanical properties of spider dragline silk.</title>
        <authorList>
            <person name="Kono N."/>
            <person name="Nakamura H."/>
            <person name="Mori M."/>
            <person name="Yoshida Y."/>
            <person name="Ohtoshi R."/>
            <person name="Malay A.D."/>
            <person name="Moran D.A.P."/>
            <person name="Tomita M."/>
            <person name="Numata K."/>
            <person name="Arakawa K."/>
        </authorList>
    </citation>
    <scope>NUCLEOTIDE SEQUENCE</scope>
</reference>
<feature type="compositionally biased region" description="Basic and acidic residues" evidence="1">
    <location>
        <begin position="336"/>
        <end position="351"/>
    </location>
</feature>
<accession>A0A8X6LI03</accession>
<evidence type="ECO:0000313" key="2">
    <source>
        <dbReference type="EMBL" id="GFR10555.1"/>
    </source>
</evidence>
<dbReference type="AlphaFoldDB" id="A0A8X6LI03"/>
<sequence>MNRIETPSHTLTAASDTESPSPRGQSTKGLKLLTSMIASVTDSPRSCPRDTRLMASPSPPGTSTQMDTDEDGPDKVRTCNKISNLQNKILCDAQRMAYLADHNQEIPQGNPEYAKDIMLQQEEKENLQNMMDTVKGELASLLPCPFPNCVHNTAPKNIEKTKAPSASSLAKKLAETHIDKTNNKNKNNQKDGFSYPGNTAKKLRILENYDIGAIPQIETSNKFSALAGSDSQPALTDAAIPVAPPKIPPIMLKFKSNYNLIMQEINRKFPTTVSKLSGEYLKIYTKTADDQREITEFLDRKNEEYYDIPPISLRPQKIMAPLDTSKSAPTKPEALVPREAEKRGSKPDPVEEKPFSFIDAINEIRQLFVEYPFLMDLGRQLRNAVGPEKVDVFYRHITTFV</sequence>
<evidence type="ECO:0000256" key="1">
    <source>
        <dbReference type="SAM" id="MobiDB-lite"/>
    </source>
</evidence>
<protein>
    <submittedName>
        <fullName evidence="2">Uncharacterized protein</fullName>
    </submittedName>
</protein>
<dbReference type="EMBL" id="BMAO01036427">
    <property type="protein sequence ID" value="GFR10555.1"/>
    <property type="molecule type" value="Genomic_DNA"/>
</dbReference>
<gene>
    <name evidence="2" type="ORF">TNCT_301521</name>
</gene>
<proteinExistence type="predicted"/>
<feature type="region of interest" description="Disordered" evidence="1">
    <location>
        <begin position="1"/>
        <end position="73"/>
    </location>
</feature>
<organism evidence="2 3">
    <name type="scientific">Trichonephila clavata</name>
    <name type="common">Joro spider</name>
    <name type="synonym">Nephila clavata</name>
    <dbReference type="NCBI Taxonomy" id="2740835"/>
    <lineage>
        <taxon>Eukaryota</taxon>
        <taxon>Metazoa</taxon>
        <taxon>Ecdysozoa</taxon>
        <taxon>Arthropoda</taxon>
        <taxon>Chelicerata</taxon>
        <taxon>Arachnida</taxon>
        <taxon>Araneae</taxon>
        <taxon>Araneomorphae</taxon>
        <taxon>Entelegynae</taxon>
        <taxon>Araneoidea</taxon>
        <taxon>Nephilidae</taxon>
        <taxon>Trichonephila</taxon>
    </lineage>
</organism>
<name>A0A8X6LI03_TRICU</name>
<dbReference type="Proteomes" id="UP000887116">
    <property type="component" value="Unassembled WGS sequence"/>
</dbReference>
<keyword evidence="3" id="KW-1185">Reference proteome</keyword>
<comment type="caution">
    <text evidence="2">The sequence shown here is derived from an EMBL/GenBank/DDBJ whole genome shotgun (WGS) entry which is preliminary data.</text>
</comment>
<feature type="compositionally biased region" description="Polar residues" evidence="1">
    <location>
        <begin position="1"/>
        <end position="28"/>
    </location>
</feature>
<evidence type="ECO:0000313" key="3">
    <source>
        <dbReference type="Proteomes" id="UP000887116"/>
    </source>
</evidence>